<dbReference type="PANTHER" id="PTHR30372">
    <property type="entry name" value="LIPID-A-DISACCHARIDE SYNTHASE"/>
    <property type="match status" value="1"/>
</dbReference>
<evidence type="ECO:0000256" key="10">
    <source>
        <dbReference type="NCBIfam" id="TIGR00215"/>
    </source>
</evidence>
<evidence type="ECO:0000256" key="1">
    <source>
        <dbReference type="ARBA" id="ARBA00002056"/>
    </source>
</evidence>
<keyword evidence="5" id="KW-0441">Lipid A biosynthesis</keyword>
<dbReference type="EMBL" id="OUNR01000017">
    <property type="protein sequence ID" value="SPP65652.1"/>
    <property type="molecule type" value="Genomic_DNA"/>
</dbReference>
<evidence type="ECO:0000313" key="11">
    <source>
        <dbReference type="EMBL" id="SPP65652.1"/>
    </source>
</evidence>
<dbReference type="Gene3D" id="3.40.50.2000">
    <property type="entry name" value="Glycogen Phosphorylase B"/>
    <property type="match status" value="1"/>
</dbReference>
<evidence type="ECO:0000256" key="2">
    <source>
        <dbReference type="ARBA" id="ARBA00012687"/>
    </source>
</evidence>
<dbReference type="SUPFAM" id="SSF53756">
    <property type="entry name" value="UDP-Glycosyltransferase/glycogen phosphorylase"/>
    <property type="match status" value="1"/>
</dbReference>
<comment type="function">
    <text evidence="1">Condensation of UDP-2,3-diacylglucosamine and 2,3-diacylglucosamine-1-phosphate to form lipid A disaccharide, a precursor of lipid A, a phosphorylated glycolipid that anchors the lipopolysaccharide to the outer membrane of the cell.</text>
</comment>
<evidence type="ECO:0000256" key="6">
    <source>
        <dbReference type="ARBA" id="ARBA00022676"/>
    </source>
</evidence>
<evidence type="ECO:0000256" key="7">
    <source>
        <dbReference type="ARBA" id="ARBA00022679"/>
    </source>
</evidence>
<evidence type="ECO:0000256" key="8">
    <source>
        <dbReference type="ARBA" id="ARBA00023098"/>
    </source>
</evidence>
<dbReference type="AlphaFoldDB" id="A0A330L7K1"/>
<keyword evidence="6 11" id="KW-0328">Glycosyltransferase</keyword>
<evidence type="ECO:0000256" key="3">
    <source>
        <dbReference type="ARBA" id="ARBA00020902"/>
    </source>
</evidence>
<dbReference type="EC" id="2.4.1.182" evidence="2 10"/>
<dbReference type="InterPro" id="IPR003835">
    <property type="entry name" value="Glyco_trans_19"/>
</dbReference>
<dbReference type="GO" id="GO:0005543">
    <property type="term" value="F:phospholipid binding"/>
    <property type="evidence" value="ECO:0007669"/>
    <property type="project" value="TreeGrafter"/>
</dbReference>
<keyword evidence="12" id="KW-1185">Reference proteome</keyword>
<dbReference type="PANTHER" id="PTHR30372:SF4">
    <property type="entry name" value="LIPID-A-DISACCHARIDE SYNTHASE, MITOCHONDRIAL-RELATED"/>
    <property type="match status" value="1"/>
</dbReference>
<gene>
    <name evidence="11" type="primary">lpxB</name>
    <name evidence="11" type="ORF">NITLEN_40125</name>
</gene>
<keyword evidence="8" id="KW-0443">Lipid metabolism</keyword>
<evidence type="ECO:0000313" key="12">
    <source>
        <dbReference type="Proteomes" id="UP000248168"/>
    </source>
</evidence>
<evidence type="ECO:0000256" key="4">
    <source>
        <dbReference type="ARBA" id="ARBA00022516"/>
    </source>
</evidence>
<organism evidence="11 12">
    <name type="scientific">Nitrospira lenta</name>
    <dbReference type="NCBI Taxonomy" id="1436998"/>
    <lineage>
        <taxon>Bacteria</taxon>
        <taxon>Pseudomonadati</taxon>
        <taxon>Nitrospirota</taxon>
        <taxon>Nitrospiria</taxon>
        <taxon>Nitrospirales</taxon>
        <taxon>Nitrospiraceae</taxon>
        <taxon>Nitrospira</taxon>
    </lineage>
</organism>
<protein>
    <recommendedName>
        <fullName evidence="3 10">Lipid-A-disaccharide synthase</fullName>
        <ecNumber evidence="2 10">2.4.1.182</ecNumber>
    </recommendedName>
</protein>
<dbReference type="RefSeq" id="WP_121989909.1">
    <property type="nucleotide sequence ID" value="NZ_OUNR01000017.1"/>
</dbReference>
<dbReference type="NCBIfam" id="TIGR00215">
    <property type="entry name" value="lpxB"/>
    <property type="match status" value="1"/>
</dbReference>
<dbReference type="GO" id="GO:0009245">
    <property type="term" value="P:lipid A biosynthetic process"/>
    <property type="evidence" value="ECO:0007669"/>
    <property type="project" value="UniProtKB-UniRule"/>
</dbReference>
<dbReference type="Pfam" id="PF02684">
    <property type="entry name" value="LpxB"/>
    <property type="match status" value="1"/>
</dbReference>
<sequence length="377" mass="41428">MPQILIVAGEASGDLHGANLARALRELDPAVRLVGVGGAAMKSAGVQLVEGFGHLDVMGIVGFSALKAIIRRFAAMRRLLRSERWDAVVFIDNPGLNLRYAWFAKSAGLRVIYYIAPQIWAWRPGRMKYIQQRVDQVMVILPFEPELYRQVGLPCTFVGHPLLDAVAPYYDQAKLREQFGLQPTGRVIALLPGSRSAEVRLHLPILLDAAERLLRDDPTTQFLMPQASTIADDLIRPLLEKSSAAVTVVPEQASEVMAAADLICVASGTATLQAAVVGTPMVLFYQAHSWLTYRLARLLIRVKWIGLVNLVAGRPVVTELIQHEATGARVYHEVHRLLHDQAAYDEMKRSLQAVKASLGQPGASRRAAQVVLDACRA</sequence>
<dbReference type="OrthoDB" id="9801642at2"/>
<dbReference type="GO" id="GO:0008915">
    <property type="term" value="F:lipid-A-disaccharide synthase activity"/>
    <property type="evidence" value="ECO:0007669"/>
    <property type="project" value="UniProtKB-UniRule"/>
</dbReference>
<keyword evidence="4" id="KW-0444">Lipid biosynthesis</keyword>
<keyword evidence="7 11" id="KW-0808">Transferase</keyword>
<dbReference type="FunCoup" id="A0A330L7K1">
    <property type="interactions" value="294"/>
</dbReference>
<evidence type="ECO:0000256" key="9">
    <source>
        <dbReference type="ARBA" id="ARBA00048975"/>
    </source>
</evidence>
<proteinExistence type="predicted"/>
<comment type="catalytic activity">
    <reaction evidence="9">
        <text>a lipid X + a UDP-2-N,3-O-bis[(3R)-3-hydroxyacyl]-alpha-D-glucosamine = a lipid A disaccharide + UDP + H(+)</text>
        <dbReference type="Rhea" id="RHEA:67828"/>
        <dbReference type="ChEBI" id="CHEBI:15378"/>
        <dbReference type="ChEBI" id="CHEBI:58223"/>
        <dbReference type="ChEBI" id="CHEBI:137748"/>
        <dbReference type="ChEBI" id="CHEBI:176338"/>
        <dbReference type="ChEBI" id="CHEBI:176343"/>
        <dbReference type="EC" id="2.4.1.182"/>
    </reaction>
</comment>
<accession>A0A330L7K1</accession>
<dbReference type="GO" id="GO:0016020">
    <property type="term" value="C:membrane"/>
    <property type="evidence" value="ECO:0007669"/>
    <property type="project" value="GOC"/>
</dbReference>
<reference evidence="12" key="1">
    <citation type="submission" date="2018-04" db="EMBL/GenBank/DDBJ databases">
        <authorList>
            <person name="Lucker S."/>
            <person name="Sakoula D."/>
        </authorList>
    </citation>
    <scope>NUCLEOTIDE SEQUENCE [LARGE SCALE GENOMIC DNA]</scope>
</reference>
<dbReference type="InParanoid" id="A0A330L7K1"/>
<dbReference type="Proteomes" id="UP000248168">
    <property type="component" value="Unassembled WGS sequence"/>
</dbReference>
<evidence type="ECO:0000256" key="5">
    <source>
        <dbReference type="ARBA" id="ARBA00022556"/>
    </source>
</evidence>
<name>A0A330L7K1_9BACT</name>